<comment type="caution">
    <text evidence="2">The sequence shown here is derived from an EMBL/GenBank/DDBJ whole genome shotgun (WGS) entry which is preliminary data.</text>
</comment>
<dbReference type="RefSeq" id="WP_230669899.1">
    <property type="nucleotide sequence ID" value="NZ_JAJNAY010000001.1"/>
</dbReference>
<feature type="transmembrane region" description="Helical" evidence="1">
    <location>
        <begin position="89"/>
        <end position="106"/>
    </location>
</feature>
<keyword evidence="1" id="KW-0472">Membrane</keyword>
<dbReference type="EMBL" id="JAJNAY010000001">
    <property type="protein sequence ID" value="MCD1117791.1"/>
    <property type="molecule type" value="Genomic_DNA"/>
</dbReference>
<name>A0A9Q3YVT0_9FLAO</name>
<protein>
    <recommendedName>
        <fullName evidence="4">DUF998 domain-containing protein</fullName>
    </recommendedName>
</protein>
<keyword evidence="3" id="KW-1185">Reference proteome</keyword>
<evidence type="ECO:0000256" key="1">
    <source>
        <dbReference type="SAM" id="Phobius"/>
    </source>
</evidence>
<sequence length="301" mass="34839">MLSKVNHFFDAFFSPDKTVIRLRILIGITAFMLPISLISSSCFFDLEIQPSISHYNFTNFREIFTGCLMAIGFFMLCYKVPSKNKIEQILSTLAGIFAILIAFFPTTPVNTVNSLQINENYNQAVQKLITKQQMMVDCYGSNECVEDSLKKIYKTKIAFPKEKTPSKIYVDYSQYTLNGSFVKMDNSNDSFTKGYYNKFNATIHTASAFILFSILGILSLFIFPSKSCKRYKFWYRLFGALIFLSIIVLFVDFLMNKYNPNKTNIVLWCEVVMLFSFGASWLLKAREDYIMFKNLKRNNLE</sequence>
<evidence type="ECO:0008006" key="4">
    <source>
        <dbReference type="Google" id="ProtNLM"/>
    </source>
</evidence>
<accession>A0A9Q3YVT0</accession>
<feature type="transmembrane region" description="Helical" evidence="1">
    <location>
        <begin position="233"/>
        <end position="253"/>
    </location>
</feature>
<reference evidence="2" key="1">
    <citation type="submission" date="2021-11" db="EMBL/GenBank/DDBJ databases">
        <title>Description of novel Chryseobacterium species.</title>
        <authorList>
            <person name="Saticioglu I.B."/>
            <person name="Ay H."/>
            <person name="Altun S."/>
            <person name="Duman M."/>
        </authorList>
    </citation>
    <scope>NUCLEOTIDE SEQUENCE</scope>
    <source>
        <strain evidence="2">C-17</strain>
    </source>
</reference>
<keyword evidence="1" id="KW-1133">Transmembrane helix</keyword>
<feature type="transmembrane region" description="Helical" evidence="1">
    <location>
        <begin position="20"/>
        <end position="39"/>
    </location>
</feature>
<feature type="transmembrane region" description="Helical" evidence="1">
    <location>
        <begin position="59"/>
        <end position="77"/>
    </location>
</feature>
<gene>
    <name evidence="2" type="ORF">LO744_13065</name>
</gene>
<keyword evidence="1" id="KW-0812">Transmembrane</keyword>
<organism evidence="2 3">
    <name type="scientific">Chryseobacterium turcicum</name>
    <dbReference type="NCBI Taxonomy" id="2898076"/>
    <lineage>
        <taxon>Bacteria</taxon>
        <taxon>Pseudomonadati</taxon>
        <taxon>Bacteroidota</taxon>
        <taxon>Flavobacteriia</taxon>
        <taxon>Flavobacteriales</taxon>
        <taxon>Weeksellaceae</taxon>
        <taxon>Chryseobacterium group</taxon>
        <taxon>Chryseobacterium</taxon>
    </lineage>
</organism>
<dbReference type="AlphaFoldDB" id="A0A9Q3YVT0"/>
<feature type="transmembrane region" description="Helical" evidence="1">
    <location>
        <begin position="201"/>
        <end position="221"/>
    </location>
</feature>
<proteinExistence type="predicted"/>
<feature type="transmembrane region" description="Helical" evidence="1">
    <location>
        <begin position="265"/>
        <end position="283"/>
    </location>
</feature>
<evidence type="ECO:0000313" key="3">
    <source>
        <dbReference type="Proteomes" id="UP001108025"/>
    </source>
</evidence>
<evidence type="ECO:0000313" key="2">
    <source>
        <dbReference type="EMBL" id="MCD1117791.1"/>
    </source>
</evidence>
<dbReference type="Proteomes" id="UP001108025">
    <property type="component" value="Unassembled WGS sequence"/>
</dbReference>